<evidence type="ECO:0000313" key="4">
    <source>
        <dbReference type="EMBL" id="KAK3250514.1"/>
    </source>
</evidence>
<sequence>MSSRYQKQFTIPEGFPQLLKTFSREVLRCQPANIYKFGARYFAQLVEARQAEAEEAMRAEEQSIFDMTVDELQDFCLDLFIEFDMDQNGYLDRKEFKAVMKSAKLGLTNKEIRKIMAEADEDGNGRIEYREFVPLMVDIIHSLKAKEEALATQEATDQKTREEVEMHLLHGLPREELEAMMKGVFEMADADGNGTLSQAEFKECLKSAELGLTRKEINLLLSECDIDGDGRVSYTEFLPLCFNVLVERFKEQVISNQALQSTDGLQQALLQEFETQDLVGAGVLSVSKVKKCLASVSSELIGLTRLQILSIMSEAAPDPDSNVDYVKFSVTAANMIYTMVDLDSQTQRVNAINQMALTEGADLLHGLNSETVKQVMLAAFKEADVDNSGALNHTEILDVLQAMGAGELQLQGYEVNSLIAAVDADEDGEVQYGELVDFMYDVLTHLNREKFVQELAFDENKEGGAEAKE</sequence>
<reference evidence="4 5" key="1">
    <citation type="journal article" date="2015" name="Genome Biol. Evol.">
        <title>Comparative Genomics of a Bacterivorous Green Alga Reveals Evolutionary Causalities and Consequences of Phago-Mixotrophic Mode of Nutrition.</title>
        <authorList>
            <person name="Burns J.A."/>
            <person name="Paasch A."/>
            <person name="Narechania A."/>
            <person name="Kim E."/>
        </authorList>
    </citation>
    <scope>NUCLEOTIDE SEQUENCE [LARGE SCALE GENOMIC DNA]</scope>
    <source>
        <strain evidence="4 5">PLY_AMNH</strain>
    </source>
</reference>
<comment type="caution">
    <text evidence="4">The sequence shown here is derived from an EMBL/GenBank/DDBJ whole genome shotgun (WGS) entry which is preliminary data.</text>
</comment>
<dbReference type="SMART" id="SM00054">
    <property type="entry name" value="EFh"/>
    <property type="match status" value="6"/>
</dbReference>
<dbReference type="SMART" id="SM00394">
    <property type="entry name" value="RIIa"/>
    <property type="match status" value="1"/>
</dbReference>
<feature type="domain" description="EF-hand" evidence="3">
    <location>
        <begin position="107"/>
        <end position="142"/>
    </location>
</feature>
<organism evidence="4 5">
    <name type="scientific">Cymbomonas tetramitiformis</name>
    <dbReference type="NCBI Taxonomy" id="36881"/>
    <lineage>
        <taxon>Eukaryota</taxon>
        <taxon>Viridiplantae</taxon>
        <taxon>Chlorophyta</taxon>
        <taxon>Pyramimonadophyceae</taxon>
        <taxon>Pyramimonadales</taxon>
        <taxon>Pyramimonadaceae</taxon>
        <taxon>Cymbomonas</taxon>
    </lineage>
</organism>
<feature type="domain" description="EF-hand" evidence="3">
    <location>
        <begin position="212"/>
        <end position="247"/>
    </location>
</feature>
<evidence type="ECO:0000313" key="5">
    <source>
        <dbReference type="Proteomes" id="UP001190700"/>
    </source>
</evidence>
<dbReference type="InterPro" id="IPR018247">
    <property type="entry name" value="EF_Hand_1_Ca_BS"/>
</dbReference>
<keyword evidence="5" id="KW-1185">Reference proteome</keyword>
<feature type="domain" description="EF-hand" evidence="3">
    <location>
        <begin position="414"/>
        <end position="445"/>
    </location>
</feature>
<dbReference type="CDD" id="cd00051">
    <property type="entry name" value="EFh"/>
    <property type="match status" value="1"/>
</dbReference>
<evidence type="ECO:0000256" key="1">
    <source>
        <dbReference type="ARBA" id="ARBA00022737"/>
    </source>
</evidence>
<dbReference type="CDD" id="cd22984">
    <property type="entry name" value="DD_CrRSP7-like"/>
    <property type="match status" value="1"/>
</dbReference>
<dbReference type="SUPFAM" id="SSF47473">
    <property type="entry name" value="EF-hand"/>
    <property type="match status" value="2"/>
</dbReference>
<feature type="domain" description="EF-hand" evidence="3">
    <location>
        <begin position="71"/>
        <end position="106"/>
    </location>
</feature>
<dbReference type="GO" id="GO:0005509">
    <property type="term" value="F:calcium ion binding"/>
    <property type="evidence" value="ECO:0007669"/>
    <property type="project" value="InterPro"/>
</dbReference>
<dbReference type="InterPro" id="IPR050145">
    <property type="entry name" value="Centrin_CML-like"/>
</dbReference>
<feature type="domain" description="EF-hand" evidence="3">
    <location>
        <begin position="176"/>
        <end position="211"/>
    </location>
</feature>
<proteinExistence type="predicted"/>
<dbReference type="EMBL" id="LGRX02026665">
    <property type="protein sequence ID" value="KAK3250514.1"/>
    <property type="molecule type" value="Genomic_DNA"/>
</dbReference>
<dbReference type="PANTHER" id="PTHR23050">
    <property type="entry name" value="CALCIUM BINDING PROTEIN"/>
    <property type="match status" value="1"/>
</dbReference>
<dbReference type="InterPro" id="IPR002048">
    <property type="entry name" value="EF_hand_dom"/>
</dbReference>
<evidence type="ECO:0000256" key="2">
    <source>
        <dbReference type="ARBA" id="ARBA00022837"/>
    </source>
</evidence>
<name>A0AAE0C9S7_9CHLO</name>
<dbReference type="SUPFAM" id="SSF47391">
    <property type="entry name" value="Dimerization-anchoring domain of cAMP-dependent PK regulatory subunit"/>
    <property type="match status" value="1"/>
</dbReference>
<protein>
    <submittedName>
        <fullName evidence="4">Radial spoke protein</fullName>
    </submittedName>
</protein>
<dbReference type="Gene3D" id="1.20.890.10">
    <property type="entry name" value="cAMP-dependent protein kinase regulatory subunit, dimerization-anchoring domain"/>
    <property type="match status" value="1"/>
</dbReference>
<dbReference type="InterPro" id="IPR003117">
    <property type="entry name" value="cAMP_dep_PK_reg_su_I/II_a/b"/>
</dbReference>
<keyword evidence="1" id="KW-0677">Repeat</keyword>
<dbReference type="Gene3D" id="1.10.238.10">
    <property type="entry name" value="EF-hand"/>
    <property type="match status" value="3"/>
</dbReference>
<dbReference type="PROSITE" id="PS00018">
    <property type="entry name" value="EF_HAND_1"/>
    <property type="match status" value="6"/>
</dbReference>
<keyword evidence="2" id="KW-0106">Calcium</keyword>
<gene>
    <name evidence="4" type="ORF">CYMTET_40106</name>
</gene>
<accession>A0AAE0C9S7</accession>
<dbReference type="AlphaFoldDB" id="A0AAE0C9S7"/>
<evidence type="ECO:0000259" key="3">
    <source>
        <dbReference type="PROSITE" id="PS50222"/>
    </source>
</evidence>
<dbReference type="Pfam" id="PF13499">
    <property type="entry name" value="EF-hand_7"/>
    <property type="match status" value="3"/>
</dbReference>
<feature type="domain" description="EF-hand" evidence="3">
    <location>
        <begin position="371"/>
        <end position="406"/>
    </location>
</feature>
<dbReference type="PROSITE" id="PS50222">
    <property type="entry name" value="EF_HAND_2"/>
    <property type="match status" value="6"/>
</dbReference>
<dbReference type="Proteomes" id="UP001190700">
    <property type="component" value="Unassembled WGS sequence"/>
</dbReference>
<dbReference type="Pfam" id="PF02197">
    <property type="entry name" value="RIIa"/>
    <property type="match status" value="1"/>
</dbReference>
<dbReference type="InterPro" id="IPR011992">
    <property type="entry name" value="EF-hand-dom_pair"/>
</dbReference>